<feature type="non-terminal residue" evidence="1">
    <location>
        <position position="1"/>
    </location>
</feature>
<accession>A0ABW1DD28</accession>
<keyword evidence="2" id="KW-1185">Reference proteome</keyword>
<name>A0ABW1DD28_9ACTN</name>
<dbReference type="EMBL" id="JBHSPA010000126">
    <property type="protein sequence ID" value="MFC5835437.1"/>
    <property type="molecule type" value="Genomic_DNA"/>
</dbReference>
<reference evidence="2" key="1">
    <citation type="journal article" date="2019" name="Int. J. Syst. Evol. Microbiol.">
        <title>The Global Catalogue of Microorganisms (GCM) 10K type strain sequencing project: providing services to taxonomists for standard genome sequencing and annotation.</title>
        <authorList>
            <consortium name="The Broad Institute Genomics Platform"/>
            <consortium name="The Broad Institute Genome Sequencing Center for Infectious Disease"/>
            <person name="Wu L."/>
            <person name="Ma J."/>
        </authorList>
    </citation>
    <scope>NUCLEOTIDE SEQUENCE [LARGE SCALE GENOMIC DNA]</scope>
    <source>
        <strain evidence="2">CCUG 53903</strain>
    </source>
</reference>
<proteinExistence type="predicted"/>
<comment type="caution">
    <text evidence="1">The sequence shown here is derived from an EMBL/GenBank/DDBJ whole genome shotgun (WGS) entry which is preliminary data.</text>
</comment>
<sequence>GGGPYARVAASSHAGAGGGDEAELLARALAGLPSQEAGLVVGNGGAEEAEVVLAGRRGGPLTSSTVHTGDCGAATGALNLAVAALAIRTGLAPALRGLAHPCAGDLDDYLTKPGLPVPPDRVLVLSAAPGSVRGAVLLEAP</sequence>
<evidence type="ECO:0000313" key="1">
    <source>
        <dbReference type="EMBL" id="MFC5835437.1"/>
    </source>
</evidence>
<dbReference type="SUPFAM" id="SSF53901">
    <property type="entry name" value="Thiolase-like"/>
    <property type="match status" value="1"/>
</dbReference>
<dbReference type="InterPro" id="IPR016039">
    <property type="entry name" value="Thiolase-like"/>
</dbReference>
<dbReference type="Proteomes" id="UP001596058">
    <property type="component" value="Unassembled WGS sequence"/>
</dbReference>
<organism evidence="1 2">
    <name type="scientific">Nonomuraea insulae</name>
    <dbReference type="NCBI Taxonomy" id="1616787"/>
    <lineage>
        <taxon>Bacteria</taxon>
        <taxon>Bacillati</taxon>
        <taxon>Actinomycetota</taxon>
        <taxon>Actinomycetes</taxon>
        <taxon>Streptosporangiales</taxon>
        <taxon>Streptosporangiaceae</taxon>
        <taxon>Nonomuraea</taxon>
    </lineage>
</organism>
<gene>
    <name evidence="1" type="ORF">ACFPZ3_67450</name>
</gene>
<evidence type="ECO:0000313" key="2">
    <source>
        <dbReference type="Proteomes" id="UP001596058"/>
    </source>
</evidence>
<protein>
    <submittedName>
        <fullName evidence="1">3-oxoacyl-ACP synthase</fullName>
    </submittedName>
</protein>